<name>A0A0M6WDX7_9FIRM</name>
<evidence type="ECO:0000259" key="1">
    <source>
        <dbReference type="Pfam" id="PF01592"/>
    </source>
</evidence>
<reference evidence="2" key="1">
    <citation type="submission" date="2015-05" db="EMBL/GenBank/DDBJ databases">
        <authorList>
            <person name="Wang D.B."/>
            <person name="Wang M."/>
        </authorList>
    </citation>
    <scope>NUCLEOTIDE SEQUENCE [LARGE SCALE GENOMIC DNA]</scope>
    <source>
        <strain evidence="2">M72</strain>
    </source>
</reference>
<dbReference type="CDD" id="cd06664">
    <property type="entry name" value="IscU_like"/>
    <property type="match status" value="1"/>
</dbReference>
<dbReference type="GeneID" id="99746548"/>
<dbReference type="GO" id="GO:0051536">
    <property type="term" value="F:iron-sulfur cluster binding"/>
    <property type="evidence" value="ECO:0007669"/>
    <property type="project" value="InterPro"/>
</dbReference>
<evidence type="ECO:0000313" key="3">
    <source>
        <dbReference type="EMBL" id="CUM74050.1"/>
    </source>
</evidence>
<dbReference type="STRING" id="301302.ERS852420_00385"/>
<dbReference type="InterPro" id="IPR002871">
    <property type="entry name" value="NIF_FeS_clus_asmbl_NifU_N"/>
</dbReference>
<dbReference type="Pfam" id="PF01592">
    <property type="entry name" value="NifU_N"/>
    <property type="match status" value="1"/>
</dbReference>
<evidence type="ECO:0000313" key="4">
    <source>
        <dbReference type="Proteomes" id="UP000049979"/>
    </source>
</evidence>
<sequence length="152" mass="16722">MENRSFYNEILTEHNVRPEFKHDLPDADIVLEGVNPSCGDDIFLKLKTDGDTITDGAFVGDGCAISQASADIMLGMIVGKKKEEALQMGKIFMKMIKGDASEEEIDSLEEASALRDIAHMPARVKCAVLGWRTLKEALLGEDADDDDDEDDE</sequence>
<evidence type="ECO:0000313" key="2">
    <source>
        <dbReference type="EMBL" id="CRL34393.1"/>
    </source>
</evidence>
<dbReference type="PANTHER" id="PTHR10093">
    <property type="entry name" value="IRON-SULFUR CLUSTER ASSEMBLY ENZYME NIFU HOMOLOG"/>
    <property type="match status" value="1"/>
</dbReference>
<dbReference type="GO" id="GO:0016226">
    <property type="term" value="P:iron-sulfur cluster assembly"/>
    <property type="evidence" value="ECO:0007669"/>
    <property type="project" value="InterPro"/>
</dbReference>
<dbReference type="NCBIfam" id="TIGR01994">
    <property type="entry name" value="SUF_scaf_2"/>
    <property type="match status" value="1"/>
</dbReference>
<dbReference type="OrthoDB" id="9804157at2"/>
<dbReference type="SUPFAM" id="SSF82649">
    <property type="entry name" value="SufE/NifU"/>
    <property type="match status" value="1"/>
</dbReference>
<dbReference type="EMBL" id="CVRR01000006">
    <property type="protein sequence ID" value="CRL34393.1"/>
    <property type="molecule type" value="Genomic_DNA"/>
</dbReference>
<reference evidence="4" key="2">
    <citation type="submission" date="2015-05" db="EMBL/GenBank/DDBJ databases">
        <authorList>
            <consortium name="Pathogen Informatics"/>
        </authorList>
    </citation>
    <scope>NUCLEOTIDE SEQUENCE [LARGE SCALE GENOMIC DNA]</scope>
    <source>
        <strain evidence="3 5">2789STDY5608863</strain>
        <strain evidence="4">M72</strain>
    </source>
</reference>
<dbReference type="EMBL" id="CYXV01000001">
    <property type="protein sequence ID" value="CUM74050.1"/>
    <property type="molecule type" value="Genomic_DNA"/>
</dbReference>
<dbReference type="RefSeq" id="WP_022046936.1">
    <property type="nucleotide sequence ID" value="NZ_CP173697.1"/>
</dbReference>
<gene>
    <name evidence="3" type="primary">nifU_2</name>
    <name evidence="3" type="ORF">ERS852420_00385</name>
    <name evidence="2" type="ORF">M72_21081</name>
</gene>
<dbReference type="Gene3D" id="3.90.1010.10">
    <property type="match status" value="1"/>
</dbReference>
<dbReference type="Proteomes" id="UP000095495">
    <property type="component" value="Unassembled WGS sequence"/>
</dbReference>
<organism evidence="2 4">
    <name type="scientific">Roseburia faecis</name>
    <dbReference type="NCBI Taxonomy" id="301302"/>
    <lineage>
        <taxon>Bacteria</taxon>
        <taxon>Bacillati</taxon>
        <taxon>Bacillota</taxon>
        <taxon>Clostridia</taxon>
        <taxon>Lachnospirales</taxon>
        <taxon>Lachnospiraceae</taxon>
        <taxon>Roseburia</taxon>
    </lineage>
</organism>
<proteinExistence type="predicted"/>
<protein>
    <submittedName>
        <fullName evidence="2 3">NifU-like protein</fullName>
    </submittedName>
</protein>
<evidence type="ECO:0000313" key="5">
    <source>
        <dbReference type="Proteomes" id="UP000095495"/>
    </source>
</evidence>
<dbReference type="Proteomes" id="UP000049979">
    <property type="component" value="Unassembled WGS sequence"/>
</dbReference>
<accession>A0A0M6WDX7</accession>
<dbReference type="AlphaFoldDB" id="A0A0M6WDX7"/>
<keyword evidence="4" id="KW-1185">Reference proteome</keyword>
<feature type="domain" description="NIF system FeS cluster assembly NifU N-terminal" evidence="1">
    <location>
        <begin position="7"/>
        <end position="126"/>
    </location>
</feature>
<dbReference type="GO" id="GO:0005506">
    <property type="term" value="F:iron ion binding"/>
    <property type="evidence" value="ECO:0007669"/>
    <property type="project" value="InterPro"/>
</dbReference>